<dbReference type="PANTHER" id="PTHR33167:SF4">
    <property type="entry name" value="TRANSCRIPTION FACTOR, PUTATIVE (DUF863)-RELATED"/>
    <property type="match status" value="1"/>
</dbReference>
<sequence>MQNGYSSKASDVLEARPSKIRKKLFDLQLPADDYIDTEEVGESKGVVGLAYETGNITKVAQLHYQEILKKTKIPAAASHQAPVMINGFIKLQELI</sequence>
<dbReference type="Pfam" id="PF05904">
    <property type="entry name" value="DUF863"/>
    <property type="match status" value="1"/>
</dbReference>
<protein>
    <submittedName>
        <fullName evidence="1">Uncharacterized protein</fullName>
    </submittedName>
</protein>
<proteinExistence type="predicted"/>
<evidence type="ECO:0000313" key="2">
    <source>
        <dbReference type="Proteomes" id="UP000823775"/>
    </source>
</evidence>
<evidence type="ECO:0000313" key="1">
    <source>
        <dbReference type="EMBL" id="MCD7456857.1"/>
    </source>
</evidence>
<dbReference type="PANTHER" id="PTHR33167">
    <property type="entry name" value="TRANSCRIPTION FACTOR, PUTATIVE (DUF863)-RELATED"/>
    <property type="match status" value="1"/>
</dbReference>
<gene>
    <name evidence="1" type="ORF">HAX54_033340</name>
</gene>
<comment type="caution">
    <text evidence="1">The sequence shown here is derived from an EMBL/GenBank/DDBJ whole genome shotgun (WGS) entry which is preliminary data.</text>
</comment>
<dbReference type="Proteomes" id="UP000823775">
    <property type="component" value="Unassembled WGS sequence"/>
</dbReference>
<accession>A0ABS8SDL7</accession>
<name>A0ABS8SDL7_DATST</name>
<keyword evidence="2" id="KW-1185">Reference proteome</keyword>
<dbReference type="EMBL" id="JACEIK010000426">
    <property type="protein sequence ID" value="MCD7456857.1"/>
    <property type="molecule type" value="Genomic_DNA"/>
</dbReference>
<dbReference type="InterPro" id="IPR008581">
    <property type="entry name" value="DUF863_pln"/>
</dbReference>
<organism evidence="1 2">
    <name type="scientific">Datura stramonium</name>
    <name type="common">Jimsonweed</name>
    <name type="synonym">Common thornapple</name>
    <dbReference type="NCBI Taxonomy" id="4076"/>
    <lineage>
        <taxon>Eukaryota</taxon>
        <taxon>Viridiplantae</taxon>
        <taxon>Streptophyta</taxon>
        <taxon>Embryophyta</taxon>
        <taxon>Tracheophyta</taxon>
        <taxon>Spermatophyta</taxon>
        <taxon>Magnoliopsida</taxon>
        <taxon>eudicotyledons</taxon>
        <taxon>Gunneridae</taxon>
        <taxon>Pentapetalae</taxon>
        <taxon>asterids</taxon>
        <taxon>lamiids</taxon>
        <taxon>Solanales</taxon>
        <taxon>Solanaceae</taxon>
        <taxon>Solanoideae</taxon>
        <taxon>Datureae</taxon>
        <taxon>Datura</taxon>
    </lineage>
</organism>
<reference evidence="1 2" key="1">
    <citation type="journal article" date="2021" name="BMC Genomics">
        <title>Datura genome reveals duplications of psychoactive alkaloid biosynthetic genes and high mutation rate following tissue culture.</title>
        <authorList>
            <person name="Rajewski A."/>
            <person name="Carter-House D."/>
            <person name="Stajich J."/>
            <person name="Litt A."/>
        </authorList>
    </citation>
    <scope>NUCLEOTIDE SEQUENCE [LARGE SCALE GENOMIC DNA]</scope>
    <source>
        <strain evidence="1">AR-01</strain>
    </source>
</reference>